<evidence type="ECO:0000313" key="2">
    <source>
        <dbReference type="Proteomes" id="UP000317318"/>
    </source>
</evidence>
<protein>
    <recommendedName>
        <fullName evidence="3">HEAT repeat domain-containing protein</fullName>
    </recommendedName>
</protein>
<evidence type="ECO:0000313" key="1">
    <source>
        <dbReference type="EMBL" id="QDT35752.1"/>
    </source>
</evidence>
<dbReference type="Proteomes" id="UP000317318">
    <property type="component" value="Chromosome"/>
</dbReference>
<accession>A0A517QVS3</accession>
<gene>
    <name evidence="1" type="ORF">Pan189_01050</name>
</gene>
<name>A0A517QVS3_9PLAN</name>
<reference evidence="1 2" key="1">
    <citation type="submission" date="2019-02" db="EMBL/GenBank/DDBJ databases">
        <title>Deep-cultivation of Planctomycetes and their phenomic and genomic characterization uncovers novel biology.</title>
        <authorList>
            <person name="Wiegand S."/>
            <person name="Jogler M."/>
            <person name="Boedeker C."/>
            <person name="Pinto D."/>
            <person name="Vollmers J."/>
            <person name="Rivas-Marin E."/>
            <person name="Kohn T."/>
            <person name="Peeters S.H."/>
            <person name="Heuer A."/>
            <person name="Rast P."/>
            <person name="Oberbeckmann S."/>
            <person name="Bunk B."/>
            <person name="Jeske O."/>
            <person name="Meyerdierks A."/>
            <person name="Storesund J.E."/>
            <person name="Kallscheuer N."/>
            <person name="Luecker S."/>
            <person name="Lage O.M."/>
            <person name="Pohl T."/>
            <person name="Merkel B.J."/>
            <person name="Hornburger P."/>
            <person name="Mueller R.-W."/>
            <person name="Bruemmer F."/>
            <person name="Labrenz M."/>
            <person name="Spormann A.M."/>
            <person name="Op den Camp H."/>
            <person name="Overmann J."/>
            <person name="Amann R."/>
            <person name="Jetten M.S.M."/>
            <person name="Mascher T."/>
            <person name="Medema M.H."/>
            <person name="Devos D.P."/>
            <person name="Kaster A.-K."/>
            <person name="Ovreas L."/>
            <person name="Rohde M."/>
            <person name="Galperin M.Y."/>
            <person name="Jogler C."/>
        </authorList>
    </citation>
    <scope>NUCLEOTIDE SEQUENCE [LARGE SCALE GENOMIC DNA]</scope>
    <source>
        <strain evidence="1 2">Pan189</strain>
    </source>
</reference>
<keyword evidence="2" id="KW-1185">Reference proteome</keyword>
<sequence>MRYATCLINGLFAISLSFNFAWGDDVIKSLRASSTADDIRLIQYQLRDIERELIRIGREVDLEKKAMAFQTLGQIRSRRSVDLLIEHIDFSFPDPEFTVGGDLIWPRWEPNVAKEALISVGLPAMSATKEALSQEKSALRTKYLIDVILAVEGPTRGTDSVREIIRSFDEERRREAERTLESLLKRLRKRTLSNGSD</sequence>
<dbReference type="KEGG" id="svp:Pan189_01050"/>
<dbReference type="AlphaFoldDB" id="A0A517QVS3"/>
<dbReference type="EMBL" id="CP036268">
    <property type="protein sequence ID" value="QDT35752.1"/>
    <property type="molecule type" value="Genomic_DNA"/>
</dbReference>
<dbReference type="RefSeq" id="WP_145362020.1">
    <property type="nucleotide sequence ID" value="NZ_CP036268.1"/>
</dbReference>
<proteinExistence type="predicted"/>
<organism evidence="1 2">
    <name type="scientific">Stratiformator vulcanicus</name>
    <dbReference type="NCBI Taxonomy" id="2527980"/>
    <lineage>
        <taxon>Bacteria</taxon>
        <taxon>Pseudomonadati</taxon>
        <taxon>Planctomycetota</taxon>
        <taxon>Planctomycetia</taxon>
        <taxon>Planctomycetales</taxon>
        <taxon>Planctomycetaceae</taxon>
        <taxon>Stratiformator</taxon>
    </lineage>
</organism>
<evidence type="ECO:0008006" key="3">
    <source>
        <dbReference type="Google" id="ProtNLM"/>
    </source>
</evidence>